<feature type="transmembrane region" description="Helical" evidence="1">
    <location>
        <begin position="35"/>
        <end position="57"/>
    </location>
</feature>
<dbReference type="Proteomes" id="UP000077280">
    <property type="component" value="Unassembled WGS sequence"/>
</dbReference>
<keyword evidence="1" id="KW-0812">Transmembrane</keyword>
<proteinExistence type="predicted"/>
<reference evidence="2" key="2">
    <citation type="submission" date="2019-10" db="EMBL/GenBank/DDBJ databases">
        <title>Malate fermentation in French cider.</title>
        <authorList>
            <person name="Cousin F.J."/>
            <person name="Medina Fernandez S."/>
            <person name="Misery B."/>
            <person name="Laplace J.-M."/>
            <person name="Cretenet M."/>
        </authorList>
    </citation>
    <scope>NUCLEOTIDE SEQUENCE</scope>
    <source>
        <strain evidence="2">UCMA15901</strain>
    </source>
</reference>
<evidence type="ECO:0000313" key="3">
    <source>
        <dbReference type="EMBL" id="OAD63544.1"/>
    </source>
</evidence>
<evidence type="ECO:0000256" key="1">
    <source>
        <dbReference type="SAM" id="Phobius"/>
    </source>
</evidence>
<name>A0AAP5TG11_9LACO</name>
<dbReference type="Proteomes" id="UP001275867">
    <property type="component" value="Unassembled WGS sequence"/>
</dbReference>
<evidence type="ECO:0000313" key="2">
    <source>
        <dbReference type="EMBL" id="MDV7695082.1"/>
    </source>
</evidence>
<organism evidence="2 5">
    <name type="scientific">Pediococcus parvulus</name>
    <dbReference type="NCBI Taxonomy" id="54062"/>
    <lineage>
        <taxon>Bacteria</taxon>
        <taxon>Bacillati</taxon>
        <taxon>Bacillota</taxon>
        <taxon>Bacilli</taxon>
        <taxon>Lactobacillales</taxon>
        <taxon>Lactobacillaceae</taxon>
        <taxon>Pediococcus</taxon>
    </lineage>
</organism>
<accession>A0AAP5TG11</accession>
<feature type="transmembrane region" description="Helical" evidence="1">
    <location>
        <begin position="78"/>
        <end position="106"/>
    </location>
</feature>
<dbReference type="RefSeq" id="WP_068807541.1">
    <property type="nucleotide sequence ID" value="NZ_CP158977.1"/>
</dbReference>
<reference evidence="3 4" key="1">
    <citation type="submission" date="2016-05" db="EMBL/GenBank/DDBJ databases">
        <title>Draft genome sequence of Pediococcus parvulus 2.6, a probiotic beta-glucan producer strain.</title>
        <authorList>
            <person name="Mohedano M.L."/>
            <person name="Perez-Ramos A."/>
            <person name="Duenas M.T."/>
            <person name="Lamontanara A."/>
            <person name="Orru L."/>
            <person name="Spano G."/>
            <person name="Capozzi V."/>
            <person name="Lopez P."/>
        </authorList>
    </citation>
    <scope>NUCLEOTIDE SEQUENCE [LARGE SCALE GENOMIC DNA]</scope>
    <source>
        <strain evidence="3 4">2.6</strain>
    </source>
</reference>
<evidence type="ECO:0000313" key="4">
    <source>
        <dbReference type="Proteomes" id="UP000077280"/>
    </source>
</evidence>
<feature type="transmembrane region" description="Helical" evidence="1">
    <location>
        <begin position="9"/>
        <end position="29"/>
    </location>
</feature>
<keyword evidence="4" id="KW-1185">Reference proteome</keyword>
<protein>
    <submittedName>
        <fullName evidence="2">Uncharacterized protein</fullName>
    </submittedName>
</protein>
<comment type="caution">
    <text evidence="2">The sequence shown here is derived from an EMBL/GenBank/DDBJ whole genome shotgun (WGS) entry which is preliminary data.</text>
</comment>
<dbReference type="EMBL" id="WERX01000038">
    <property type="protein sequence ID" value="MDV7695082.1"/>
    <property type="molecule type" value="Genomic_DNA"/>
</dbReference>
<keyword evidence="1" id="KW-1133">Transmembrane helix</keyword>
<keyword evidence="1" id="KW-0472">Membrane</keyword>
<dbReference type="AlphaFoldDB" id="A0AAP5TG11"/>
<feature type="transmembrane region" description="Helical" evidence="1">
    <location>
        <begin position="144"/>
        <end position="166"/>
    </location>
</feature>
<dbReference type="EMBL" id="LXND01000068">
    <property type="protein sequence ID" value="OAD63544.1"/>
    <property type="molecule type" value="Genomic_DNA"/>
</dbReference>
<evidence type="ECO:0000313" key="5">
    <source>
        <dbReference type="Proteomes" id="UP001275867"/>
    </source>
</evidence>
<gene>
    <name evidence="3" type="ORF">A7K95_09015</name>
    <name evidence="2" type="ORF">GA842_09500</name>
</gene>
<sequence length="174" mass="19477">MKKIINNSFLLATWIFIGALAVIAVAFAYRSKDLFSGLGLSNMQVLIFNNFYIILAAKQSWQLDHINPLLIPRMGKRLYLQFMEMTAVIRVGLYIGIETILALMIIPIHAQLGAITLIFVLVNWCQGILFEVSINAFLFRINKVFGLILAMGLNVMVHYGIIMNVLGKAAGMVQ</sequence>
<feature type="transmembrane region" description="Helical" evidence="1">
    <location>
        <begin position="112"/>
        <end position="132"/>
    </location>
</feature>